<dbReference type="InterPro" id="IPR021109">
    <property type="entry name" value="Peptidase_aspartic_dom_sf"/>
</dbReference>
<keyword evidence="3" id="KW-1185">Reference proteome</keyword>
<dbReference type="CDD" id="cd05483">
    <property type="entry name" value="retropepsin_like_bacteria"/>
    <property type="match status" value="1"/>
</dbReference>
<dbReference type="SUPFAM" id="SSF50630">
    <property type="entry name" value="Acid proteases"/>
    <property type="match status" value="1"/>
</dbReference>
<dbReference type="Gene3D" id="2.40.70.10">
    <property type="entry name" value="Acid Proteases"/>
    <property type="match status" value="2"/>
</dbReference>
<dbReference type="AlphaFoldDB" id="A0A9X1V7W9"/>
<dbReference type="PROSITE" id="PS00141">
    <property type="entry name" value="ASP_PROTEASE"/>
    <property type="match status" value="1"/>
</dbReference>
<accession>A0A9X1V7W9</accession>
<feature type="chain" id="PRO_5040933688" evidence="1">
    <location>
        <begin position="23"/>
        <end position="397"/>
    </location>
</feature>
<evidence type="ECO:0000313" key="2">
    <source>
        <dbReference type="EMBL" id="MCH4824669.1"/>
    </source>
</evidence>
<dbReference type="InterPro" id="IPR001969">
    <property type="entry name" value="Aspartic_peptidase_AS"/>
</dbReference>
<sequence>MNLKKTLFLFNVAFLFSTIIFAQNKVTATEFSDVYILPMKIQGKTFQFLFDTGASKSLINEEALESLEVKKLDSLEITDAHGNSKKLGLADLGTISIGFRDFNEIELLILPEEGNSYRDIFGCQKIDGVIGFDIIKKAKWKINWSTKTFEIGENLSEWDLNNYKKIKLDIPKNSHYAAVKIKANGKKFYAKLDSGNNSFLSLGNRTYSYLKDKLGNLHTISKEGRTSTGVYGQNYGITNYTIFQEIKIDKISLKNKIVMNSSTTNNLLGTKFLNNYITVINLEDEEILVHQMPGDFLMDDEIKKFPVDIKPNYETQELIIGNIWQAHSTKSSFENETKVLKINDNDVSNFTKEQLCQFWNNDWKTLSSLDELEIVVEHSEGNKKISIKKEDLLNKDS</sequence>
<dbReference type="EMBL" id="JAKVTV010000022">
    <property type="protein sequence ID" value="MCH4824669.1"/>
    <property type="molecule type" value="Genomic_DNA"/>
</dbReference>
<keyword evidence="2" id="KW-0645">Protease</keyword>
<feature type="signal peptide" evidence="1">
    <location>
        <begin position="1"/>
        <end position="22"/>
    </location>
</feature>
<reference evidence="2" key="1">
    <citation type="submission" date="2022-03" db="EMBL/GenBank/DDBJ databases">
        <title>Gramella crocea sp. nov., isolated from activated sludge of a seafood processing plant.</title>
        <authorList>
            <person name="Zhang X."/>
        </authorList>
    </citation>
    <scope>NUCLEOTIDE SEQUENCE</scope>
    <source>
        <strain evidence="2">YJ019</strain>
    </source>
</reference>
<name>A0A9X1V7W9_9FLAO</name>
<dbReference type="GO" id="GO:0006508">
    <property type="term" value="P:proteolysis"/>
    <property type="evidence" value="ECO:0007669"/>
    <property type="project" value="UniProtKB-KW"/>
</dbReference>
<comment type="caution">
    <text evidence="2">The sequence shown here is derived from an EMBL/GenBank/DDBJ whole genome shotgun (WGS) entry which is preliminary data.</text>
</comment>
<organism evidence="2 3">
    <name type="scientific">Christiangramia lutea</name>
    <dbReference type="NCBI Taxonomy" id="1607951"/>
    <lineage>
        <taxon>Bacteria</taxon>
        <taxon>Pseudomonadati</taxon>
        <taxon>Bacteroidota</taxon>
        <taxon>Flavobacteriia</taxon>
        <taxon>Flavobacteriales</taxon>
        <taxon>Flavobacteriaceae</taxon>
        <taxon>Christiangramia</taxon>
    </lineage>
</organism>
<dbReference type="GO" id="GO:0004190">
    <property type="term" value="F:aspartic-type endopeptidase activity"/>
    <property type="evidence" value="ECO:0007669"/>
    <property type="project" value="InterPro"/>
</dbReference>
<gene>
    <name evidence="2" type="ORF">ML462_15975</name>
</gene>
<dbReference type="InterPro" id="IPR034122">
    <property type="entry name" value="Retropepsin-like_bacterial"/>
</dbReference>
<keyword evidence="2" id="KW-0378">Hydrolase</keyword>
<keyword evidence="1" id="KW-0732">Signal</keyword>
<protein>
    <submittedName>
        <fullName evidence="2">Retroviral-like aspartic protease family protein</fullName>
    </submittedName>
</protein>
<proteinExistence type="predicted"/>
<dbReference type="Pfam" id="PF13650">
    <property type="entry name" value="Asp_protease_2"/>
    <property type="match status" value="1"/>
</dbReference>
<dbReference type="RefSeq" id="WP_240714833.1">
    <property type="nucleotide sequence ID" value="NZ_JAKVTV010000022.1"/>
</dbReference>
<dbReference type="Proteomes" id="UP001139226">
    <property type="component" value="Unassembled WGS sequence"/>
</dbReference>
<evidence type="ECO:0000256" key="1">
    <source>
        <dbReference type="SAM" id="SignalP"/>
    </source>
</evidence>
<evidence type="ECO:0000313" key="3">
    <source>
        <dbReference type="Proteomes" id="UP001139226"/>
    </source>
</evidence>